<gene>
    <name evidence="3" type="ORF">FB550_1106</name>
</gene>
<protein>
    <submittedName>
        <fullName evidence="3">von Willebrand factor type A domain-containing protein</fullName>
    </submittedName>
</protein>
<dbReference type="PANTHER" id="PTHR10579">
    <property type="entry name" value="CALCIUM-ACTIVATED CHLORIDE CHANNEL REGULATOR"/>
    <property type="match status" value="1"/>
</dbReference>
<evidence type="ECO:0000256" key="1">
    <source>
        <dbReference type="SAM" id="Phobius"/>
    </source>
</evidence>
<dbReference type="Proteomes" id="UP000319671">
    <property type="component" value="Unassembled WGS sequence"/>
</dbReference>
<dbReference type="PROSITE" id="PS50234">
    <property type="entry name" value="VWFA"/>
    <property type="match status" value="1"/>
</dbReference>
<keyword evidence="1" id="KW-0472">Membrane</keyword>
<dbReference type="InterPro" id="IPR002035">
    <property type="entry name" value="VWF_A"/>
</dbReference>
<dbReference type="Gene3D" id="3.40.50.410">
    <property type="entry name" value="von Willebrand factor, type A domain"/>
    <property type="match status" value="1"/>
</dbReference>
<accession>A0A561D1Q0</accession>
<name>A0A561D1Q0_9BACI</name>
<dbReference type="Pfam" id="PF00092">
    <property type="entry name" value="VWA"/>
    <property type="match status" value="1"/>
</dbReference>
<feature type="domain" description="VWFA" evidence="2">
    <location>
        <begin position="37"/>
        <end position="222"/>
    </location>
</feature>
<comment type="caution">
    <text evidence="3">The sequence shown here is derived from an EMBL/GenBank/DDBJ whole genome shotgun (WGS) entry which is preliminary data.</text>
</comment>
<proteinExistence type="predicted"/>
<dbReference type="SMART" id="SM00327">
    <property type="entry name" value="VWA"/>
    <property type="match status" value="1"/>
</dbReference>
<dbReference type="PANTHER" id="PTHR10579:SF43">
    <property type="entry name" value="ZINC FINGER (C3HC4-TYPE RING FINGER) FAMILY PROTEIN"/>
    <property type="match status" value="1"/>
</dbReference>
<feature type="transmembrane region" description="Helical" evidence="1">
    <location>
        <begin position="453"/>
        <end position="476"/>
    </location>
</feature>
<dbReference type="SUPFAM" id="SSF53300">
    <property type="entry name" value="vWA-like"/>
    <property type="match status" value="1"/>
</dbReference>
<organism evidence="3 4">
    <name type="scientific">Neobacillus bataviensis</name>
    <dbReference type="NCBI Taxonomy" id="220685"/>
    <lineage>
        <taxon>Bacteria</taxon>
        <taxon>Bacillati</taxon>
        <taxon>Bacillota</taxon>
        <taxon>Bacilli</taxon>
        <taxon>Bacillales</taxon>
        <taxon>Bacillaceae</taxon>
        <taxon>Neobacillus</taxon>
    </lineage>
</organism>
<sequence>MFRKTISSFIILAVIFCSISYLNVRAASPLHSTSRMEGMLVVDVSNSMKDSDPNNISKEAMKMFIDMSSLEGDKIGVVAYSDEVMREKALVKISSEQDKNELKSFIDSLEKYTYTDLSTGVSEAEKMLGSSHEKDFTPLIVLLADGNNELNPRKSKTISQANQDLQSAVSQAKAKGYPIYTIGLNADGKLNKEVLTHVADSTNGKFFEATSAEQLPKILSEIFARHFKLKIVPVSQLIGTGAYQDIKITVPNENVREANISLMSDQPVEIQLVNPSGKVVEIPSDQVVLTKSRTYSMVKLLKPVQGDWTLRVKGVPQDKIDINLIFNYDLQLKLAAFAKESYKAGDTVQVRAFFEDNSTALKDKSFYHSMKGTLFVRDLDKGKTEEFSLEPGNGGFSGKFKLGSASAYEVLVKAEDSSFFRQTIPQKITLKIAPAAPVNEKPSNVSDDGGKPFPWLSIGGAAAVILLLAAIASLLWSKLKSRNRRFSGQMVIEVKDEETGERISPQYKKLKAFKGKFRLHQLLSLAPEFAETDKLIFKPLANDSLLLINHSNCTIEKNGRALSAQKGLTIKRNDRLRIIPKKVNKSIYIEYIS</sequence>
<keyword evidence="1" id="KW-0812">Transmembrane</keyword>
<reference evidence="3 4" key="1">
    <citation type="submission" date="2019-06" db="EMBL/GenBank/DDBJ databases">
        <title>Sorghum-associated microbial communities from plants grown in Nebraska, USA.</title>
        <authorList>
            <person name="Schachtman D."/>
        </authorList>
    </citation>
    <scope>NUCLEOTIDE SEQUENCE [LARGE SCALE GENOMIC DNA]</scope>
    <source>
        <strain evidence="3 4">2482</strain>
    </source>
</reference>
<dbReference type="InterPro" id="IPR036465">
    <property type="entry name" value="vWFA_dom_sf"/>
</dbReference>
<dbReference type="RefSeq" id="WP_144566634.1">
    <property type="nucleotide sequence ID" value="NZ_VIVN01000010.1"/>
</dbReference>
<evidence type="ECO:0000313" key="3">
    <source>
        <dbReference type="EMBL" id="TWD97401.1"/>
    </source>
</evidence>
<dbReference type="CDD" id="cd00198">
    <property type="entry name" value="vWFA"/>
    <property type="match status" value="1"/>
</dbReference>
<keyword evidence="4" id="KW-1185">Reference proteome</keyword>
<dbReference type="AlphaFoldDB" id="A0A561D1Q0"/>
<dbReference type="EMBL" id="VIVN01000010">
    <property type="protein sequence ID" value="TWD97401.1"/>
    <property type="molecule type" value="Genomic_DNA"/>
</dbReference>
<evidence type="ECO:0000313" key="4">
    <source>
        <dbReference type="Proteomes" id="UP000319671"/>
    </source>
</evidence>
<dbReference type="InterPro" id="IPR051266">
    <property type="entry name" value="CLCR"/>
</dbReference>
<evidence type="ECO:0000259" key="2">
    <source>
        <dbReference type="PROSITE" id="PS50234"/>
    </source>
</evidence>
<keyword evidence="1" id="KW-1133">Transmembrane helix</keyword>